<dbReference type="EMBL" id="CM000913">
    <property type="protein sequence ID" value="EFG05915.1"/>
    <property type="molecule type" value="Genomic_DNA"/>
</dbReference>
<evidence type="ECO:0000313" key="5">
    <source>
        <dbReference type="Proteomes" id="UP000002357"/>
    </source>
</evidence>
<dbReference type="GeneID" id="93732493"/>
<keyword evidence="5" id="KW-1185">Reference proteome</keyword>
<dbReference type="Proteomes" id="UP000002357">
    <property type="component" value="Chromosome"/>
</dbReference>
<comment type="similarity">
    <text evidence="1">Belongs to the bacterial solute-binding protein 8 family.</text>
</comment>
<dbReference type="OrthoDB" id="9816357at2"/>
<accession>E2PW82</accession>
<dbReference type="PANTHER" id="PTHR30535">
    <property type="entry name" value="VITAMIN B12-BINDING PROTEIN"/>
    <property type="match status" value="1"/>
</dbReference>
<dbReference type="AlphaFoldDB" id="E2PW82"/>
<feature type="domain" description="Fe/B12 periplasmic-binding" evidence="3">
    <location>
        <begin position="24"/>
        <end position="184"/>
    </location>
</feature>
<dbReference type="eggNOG" id="COG0614">
    <property type="taxonomic scope" value="Bacteria"/>
</dbReference>
<evidence type="ECO:0000256" key="1">
    <source>
        <dbReference type="ARBA" id="ARBA00008814"/>
    </source>
</evidence>
<dbReference type="InterPro" id="IPR054828">
    <property type="entry name" value="Vit_B12_bind_prot"/>
</dbReference>
<evidence type="ECO:0000259" key="3">
    <source>
        <dbReference type="Pfam" id="PF01497"/>
    </source>
</evidence>
<dbReference type="RefSeq" id="WP_003959836.1">
    <property type="nucleotide sequence ID" value="NZ_CM000913.1"/>
</dbReference>
<keyword evidence="2" id="KW-0732">Signal</keyword>
<dbReference type="Pfam" id="PF01497">
    <property type="entry name" value="Peripla_BP_2"/>
    <property type="match status" value="1"/>
</dbReference>
<gene>
    <name evidence="4" type="ORF">SCLAV_0838</name>
</gene>
<dbReference type="NCBIfam" id="NF038402">
    <property type="entry name" value="TroA_like"/>
    <property type="match status" value="1"/>
</dbReference>
<protein>
    <submittedName>
        <fullName evidence="4">ABC-type Fe3+-hydroxamate transport system, extracellular component</fullName>
    </submittedName>
</protein>
<organism evidence="4 5">
    <name type="scientific">Streptomyces clavuligerus</name>
    <dbReference type="NCBI Taxonomy" id="1901"/>
    <lineage>
        <taxon>Bacteria</taxon>
        <taxon>Bacillati</taxon>
        <taxon>Actinomycetota</taxon>
        <taxon>Actinomycetes</taxon>
        <taxon>Kitasatosporales</taxon>
        <taxon>Streptomycetaceae</taxon>
        <taxon>Streptomyces</taxon>
    </lineage>
</organism>
<dbReference type="InterPro" id="IPR050902">
    <property type="entry name" value="ABC_Transporter_SBP"/>
</dbReference>
<dbReference type="KEGG" id="sclf:BB341_23770"/>
<dbReference type="InterPro" id="IPR002491">
    <property type="entry name" value="ABC_transptr_periplasmic_BD"/>
</dbReference>
<proteinExistence type="inferred from homology"/>
<evidence type="ECO:0000313" key="4">
    <source>
        <dbReference type="EMBL" id="EFG05915.1"/>
    </source>
</evidence>
<dbReference type="SUPFAM" id="SSF53807">
    <property type="entry name" value="Helical backbone' metal receptor"/>
    <property type="match status" value="1"/>
</dbReference>
<dbReference type="PANTHER" id="PTHR30535:SF35">
    <property type="entry name" value="PERIPLASMIC BINDING PROTEIN"/>
    <property type="match status" value="1"/>
</dbReference>
<dbReference type="Gene3D" id="3.40.50.1980">
    <property type="entry name" value="Nitrogenase molybdenum iron protein domain"/>
    <property type="match status" value="2"/>
</dbReference>
<name>E2PW82_STRCL</name>
<sequence>MAAARAARVVSLVPSLTEAVAVTAPGLLVGVTDWCDHPPDLDAVRIGGTKNPDVAAVLRLRPDLVIANEEENRPADLAALRAGGAEVLVTEVRGLDQAIAELERVLVGGLGLPRPRWLDEAARAWAAVRPPADGPVAAVVPVWRRPWMVLGRDTFAGDLLARLGVRNVCAGHSERYPRVPLAELRASGAALVVLPDEPYRFTADDGPESFPGLPAALVSGRHLTWYGPSLAEAPAVLGAALAGALGGPLTGGGDQGARHP</sequence>
<reference evidence="4 5" key="1">
    <citation type="journal article" date="2010" name="Genome Biol. Evol.">
        <title>The sequence of a 1.8-mb bacterial linear plasmid reveals a rich evolutionary reservoir of secondary metabolic pathways.</title>
        <authorList>
            <person name="Medema M.H."/>
            <person name="Trefzer A."/>
            <person name="Kovalchuk A."/>
            <person name="van den Berg M."/>
            <person name="Mueller U."/>
            <person name="Heijne W."/>
            <person name="Wu L."/>
            <person name="Alam M.T."/>
            <person name="Ronning C.M."/>
            <person name="Nierman W.C."/>
            <person name="Bovenberg R.A.L."/>
            <person name="Breitling R."/>
            <person name="Takano E."/>
        </authorList>
    </citation>
    <scope>NUCLEOTIDE SEQUENCE [LARGE SCALE GENOMIC DNA]</scope>
    <source>
        <strain evidence="5">ATCC 27064 / DSM 738 / JCM 4710 / NBRC 13307 / NCIMB 12785 / NRRL 3585 / VKM Ac-602</strain>
    </source>
</reference>
<evidence type="ECO:0000256" key="2">
    <source>
        <dbReference type="ARBA" id="ARBA00022729"/>
    </source>
</evidence>
<dbReference type="STRING" id="1901.BB341_23770"/>